<dbReference type="Gramene" id="Kaladp0037s0238.1.v1.1">
    <property type="protein sequence ID" value="Kaladp0037s0238.1.v1.1"/>
    <property type="gene ID" value="Kaladp0037s0238.v1.1"/>
</dbReference>
<dbReference type="AlphaFoldDB" id="A0A7N0THV8"/>
<dbReference type="EnsemblPlants" id="Kaladp0037s0238.1.v1.1">
    <property type="protein sequence ID" value="Kaladp0037s0238.1.v1.1"/>
    <property type="gene ID" value="Kaladp0037s0238.v1.1"/>
</dbReference>
<dbReference type="Proteomes" id="UP000594263">
    <property type="component" value="Unplaced"/>
</dbReference>
<keyword evidence="1" id="KW-0175">Coiled coil</keyword>
<dbReference type="PANTHER" id="PTHR35489">
    <property type="entry name" value="TITAN9"/>
    <property type="match status" value="1"/>
</dbReference>
<keyword evidence="5" id="KW-1185">Reference proteome</keyword>
<protein>
    <recommendedName>
        <fullName evidence="3">DUF7806 domain-containing protein</fullName>
    </recommendedName>
</protein>
<dbReference type="GO" id="GO:0009793">
    <property type="term" value="P:embryo development ending in seed dormancy"/>
    <property type="evidence" value="ECO:0007669"/>
    <property type="project" value="EnsemblPlants"/>
</dbReference>
<dbReference type="Pfam" id="PF25091">
    <property type="entry name" value="DUF7806"/>
    <property type="match status" value="1"/>
</dbReference>
<reference evidence="4" key="1">
    <citation type="submission" date="2021-01" db="UniProtKB">
        <authorList>
            <consortium name="EnsemblPlants"/>
        </authorList>
    </citation>
    <scope>IDENTIFICATION</scope>
</reference>
<dbReference type="GO" id="GO:0009960">
    <property type="term" value="P:endosperm development"/>
    <property type="evidence" value="ECO:0007669"/>
    <property type="project" value="EnsemblPlants"/>
</dbReference>
<evidence type="ECO:0000256" key="2">
    <source>
        <dbReference type="SAM" id="MobiDB-lite"/>
    </source>
</evidence>
<evidence type="ECO:0000313" key="5">
    <source>
        <dbReference type="Proteomes" id="UP000594263"/>
    </source>
</evidence>
<feature type="coiled-coil region" evidence="1">
    <location>
        <begin position="38"/>
        <end position="107"/>
    </location>
</feature>
<proteinExistence type="predicted"/>
<dbReference type="OMA" id="WMREDLM"/>
<evidence type="ECO:0000259" key="3">
    <source>
        <dbReference type="Pfam" id="PF25091"/>
    </source>
</evidence>
<dbReference type="InterPro" id="IPR056708">
    <property type="entry name" value="DUF7806"/>
</dbReference>
<dbReference type="EnsemblPlants" id="Kaladp0037s0238.2.v1.1">
    <property type="protein sequence ID" value="Kaladp0037s0238.2.v1.1"/>
    <property type="gene ID" value="Kaladp0037s0238.v1.1"/>
</dbReference>
<sequence>MESLYSKLYDKYTKLKAKKFQELEKPNKDQEITFMNYVTAAEELIEHLRNEKERLNVQVNEMRNEVNSLRAKANEQLLECQDLLMEDNQKIKELKEENERLLKLQREGLLCPAKDSDMLQLDASEDDQTRPENNMTVRPSEKAKMQNVSHSGFSDEGFGHADPATIGQSGKELTFNEASAGSRMPECCRKINISSDGGGNKIEPANCLYQVLIESLVGMKLSASNELHGICISALHESSGYTFSLTWVRRAGKKEAELLYRVISLGTLTRVAPEWMREEIMFSINMCSLFFERVTRFIRLNH</sequence>
<accession>A0A7N0THV8</accession>
<feature type="region of interest" description="Disordered" evidence="2">
    <location>
        <begin position="125"/>
        <end position="161"/>
    </location>
</feature>
<dbReference type="Gramene" id="Kaladp0037s0238.2.v1.1">
    <property type="protein sequence ID" value="Kaladp0037s0238.2.v1.1"/>
    <property type="gene ID" value="Kaladp0037s0238.v1.1"/>
</dbReference>
<evidence type="ECO:0000313" key="4">
    <source>
        <dbReference type="EnsemblPlants" id="Kaladp0037s0238.1.v1.1"/>
    </source>
</evidence>
<dbReference type="PANTHER" id="PTHR35489:SF2">
    <property type="entry name" value="TITAN9"/>
    <property type="match status" value="1"/>
</dbReference>
<name>A0A7N0THV8_KALFE</name>
<feature type="domain" description="DUF7806" evidence="3">
    <location>
        <begin position="205"/>
        <end position="298"/>
    </location>
</feature>
<evidence type="ECO:0000256" key="1">
    <source>
        <dbReference type="SAM" id="Coils"/>
    </source>
</evidence>
<organism evidence="4 5">
    <name type="scientific">Kalanchoe fedtschenkoi</name>
    <name type="common">Lavender scallops</name>
    <name type="synonym">South American air plant</name>
    <dbReference type="NCBI Taxonomy" id="63787"/>
    <lineage>
        <taxon>Eukaryota</taxon>
        <taxon>Viridiplantae</taxon>
        <taxon>Streptophyta</taxon>
        <taxon>Embryophyta</taxon>
        <taxon>Tracheophyta</taxon>
        <taxon>Spermatophyta</taxon>
        <taxon>Magnoliopsida</taxon>
        <taxon>eudicotyledons</taxon>
        <taxon>Gunneridae</taxon>
        <taxon>Pentapetalae</taxon>
        <taxon>Saxifragales</taxon>
        <taxon>Crassulaceae</taxon>
        <taxon>Kalanchoe</taxon>
    </lineage>
</organism>